<keyword evidence="1" id="KW-0732">Signal</keyword>
<feature type="signal peptide" evidence="1">
    <location>
        <begin position="1"/>
        <end position="25"/>
    </location>
</feature>
<dbReference type="Proteomes" id="UP001595886">
    <property type="component" value="Unassembled WGS sequence"/>
</dbReference>
<name>A0ABV9R0I1_9GAMM</name>
<dbReference type="RefSeq" id="WP_380022850.1">
    <property type="nucleotide sequence ID" value="NZ_JBHSHD010000017.1"/>
</dbReference>
<evidence type="ECO:0008006" key="4">
    <source>
        <dbReference type="Google" id="ProtNLM"/>
    </source>
</evidence>
<reference evidence="3" key="1">
    <citation type="journal article" date="2019" name="Int. J. Syst. Evol. Microbiol.">
        <title>The Global Catalogue of Microorganisms (GCM) 10K type strain sequencing project: providing services to taxonomists for standard genome sequencing and annotation.</title>
        <authorList>
            <consortium name="The Broad Institute Genomics Platform"/>
            <consortium name="The Broad Institute Genome Sequencing Center for Infectious Disease"/>
            <person name="Wu L."/>
            <person name="Ma J."/>
        </authorList>
    </citation>
    <scope>NUCLEOTIDE SEQUENCE [LARGE SCALE GENOMIC DNA]</scope>
    <source>
        <strain evidence="3">CCUG 30340</strain>
    </source>
</reference>
<feature type="chain" id="PRO_5046713582" description="Secreted protein" evidence="1">
    <location>
        <begin position="26"/>
        <end position="306"/>
    </location>
</feature>
<accession>A0ABV9R0I1</accession>
<evidence type="ECO:0000256" key="1">
    <source>
        <dbReference type="SAM" id="SignalP"/>
    </source>
</evidence>
<evidence type="ECO:0000313" key="2">
    <source>
        <dbReference type="EMBL" id="MFC4822516.1"/>
    </source>
</evidence>
<organism evidence="2 3">
    <name type="scientific">Dokdonella ginsengisoli</name>
    <dbReference type="NCBI Taxonomy" id="363846"/>
    <lineage>
        <taxon>Bacteria</taxon>
        <taxon>Pseudomonadati</taxon>
        <taxon>Pseudomonadota</taxon>
        <taxon>Gammaproteobacteria</taxon>
        <taxon>Lysobacterales</taxon>
        <taxon>Rhodanobacteraceae</taxon>
        <taxon>Dokdonella</taxon>
    </lineage>
</organism>
<dbReference type="EMBL" id="JBHSHD010000017">
    <property type="protein sequence ID" value="MFC4822516.1"/>
    <property type="molecule type" value="Genomic_DNA"/>
</dbReference>
<comment type="caution">
    <text evidence="2">The sequence shown here is derived from an EMBL/GenBank/DDBJ whole genome shotgun (WGS) entry which is preliminary data.</text>
</comment>
<evidence type="ECO:0000313" key="3">
    <source>
        <dbReference type="Proteomes" id="UP001595886"/>
    </source>
</evidence>
<sequence length="306" mass="31393">MSKTSLSLALATALAGIVSMPAAIAGTPSGAFSIFKNCPYTNPSVTTCLYNVVSSGSFVIGNTTLPITSPITLQGGLESVGPSPLYDAVGAPTLASVPAKVPGGLLGIANPAPDWPFPLWVAFWSIVNSVNDVTATIELVDTVQTNFLQALYPPAPDSGEDPVAARLTVRVHLQNPFLGGTCYIGSPQNPIRINLQTATTNPPPPNQPISGEPGNSYYVWVDEANYVGYIQDDDNSLVDNSFAVPGASGCGNVALGLPIITSVLDFLVSGAVNLKVGLPSAAGKNTAIMSGDTSLAASAYVLASEQ</sequence>
<keyword evidence="3" id="KW-1185">Reference proteome</keyword>
<proteinExistence type="predicted"/>
<protein>
    <recommendedName>
        <fullName evidence="4">Secreted protein</fullName>
    </recommendedName>
</protein>
<gene>
    <name evidence="2" type="ORF">ACFO6Q_19510</name>
</gene>